<dbReference type="InterPro" id="IPR000182">
    <property type="entry name" value="GNAT_dom"/>
</dbReference>
<dbReference type="InterPro" id="IPR016181">
    <property type="entry name" value="Acyl_CoA_acyltransferase"/>
</dbReference>
<evidence type="ECO:0000259" key="3">
    <source>
        <dbReference type="PROSITE" id="PS51186"/>
    </source>
</evidence>
<keyword evidence="5" id="KW-1185">Reference proteome</keyword>
<dbReference type="Pfam" id="PF00583">
    <property type="entry name" value="Acetyltransf_1"/>
    <property type="match status" value="1"/>
</dbReference>
<name>A0A6N8FJ28_9BACI</name>
<dbReference type="Gene3D" id="3.40.630.30">
    <property type="match status" value="1"/>
</dbReference>
<gene>
    <name evidence="4" type="ORF">GMD78_06140</name>
</gene>
<evidence type="ECO:0000313" key="4">
    <source>
        <dbReference type="EMBL" id="MUK87977.1"/>
    </source>
</evidence>
<reference evidence="4 5" key="1">
    <citation type="submission" date="2019-11" db="EMBL/GenBank/DDBJ databases">
        <authorList>
            <person name="Li X."/>
        </authorList>
    </citation>
    <scope>NUCLEOTIDE SEQUENCE [LARGE SCALE GENOMIC DNA]</scope>
    <source>
        <strain evidence="4 5">L9</strain>
    </source>
</reference>
<keyword evidence="2" id="KW-0012">Acyltransferase</keyword>
<dbReference type="CDD" id="cd04301">
    <property type="entry name" value="NAT_SF"/>
    <property type="match status" value="1"/>
</dbReference>
<dbReference type="SUPFAM" id="SSF55729">
    <property type="entry name" value="Acyl-CoA N-acyltransferases (Nat)"/>
    <property type="match status" value="1"/>
</dbReference>
<dbReference type="RefSeq" id="WP_155667963.1">
    <property type="nucleotide sequence ID" value="NZ_WOCA01000003.1"/>
</dbReference>
<evidence type="ECO:0000313" key="5">
    <source>
        <dbReference type="Proteomes" id="UP000469125"/>
    </source>
</evidence>
<dbReference type="AlphaFoldDB" id="A0A6N8FJ28"/>
<dbReference type="EMBL" id="WOCA01000003">
    <property type="protein sequence ID" value="MUK87977.1"/>
    <property type="molecule type" value="Genomic_DNA"/>
</dbReference>
<protein>
    <submittedName>
        <fullName evidence="4">GNAT family N-acetyltransferase</fullName>
    </submittedName>
</protein>
<dbReference type="Proteomes" id="UP000469125">
    <property type="component" value="Unassembled WGS sequence"/>
</dbReference>
<accession>A0A6N8FJ28</accession>
<evidence type="ECO:0000256" key="1">
    <source>
        <dbReference type="ARBA" id="ARBA00022679"/>
    </source>
</evidence>
<dbReference type="PROSITE" id="PS51186">
    <property type="entry name" value="GNAT"/>
    <property type="match status" value="1"/>
</dbReference>
<dbReference type="PANTHER" id="PTHR43877">
    <property type="entry name" value="AMINOALKYLPHOSPHONATE N-ACETYLTRANSFERASE-RELATED-RELATED"/>
    <property type="match status" value="1"/>
</dbReference>
<organism evidence="4 5">
    <name type="scientific">Ornithinibacillus caprae</name>
    <dbReference type="NCBI Taxonomy" id="2678566"/>
    <lineage>
        <taxon>Bacteria</taxon>
        <taxon>Bacillati</taxon>
        <taxon>Bacillota</taxon>
        <taxon>Bacilli</taxon>
        <taxon>Bacillales</taxon>
        <taxon>Bacillaceae</taxon>
        <taxon>Ornithinibacillus</taxon>
    </lineage>
</organism>
<dbReference type="PANTHER" id="PTHR43877:SF2">
    <property type="entry name" value="AMINOALKYLPHOSPHONATE N-ACETYLTRANSFERASE-RELATED"/>
    <property type="match status" value="1"/>
</dbReference>
<dbReference type="GO" id="GO:0016747">
    <property type="term" value="F:acyltransferase activity, transferring groups other than amino-acyl groups"/>
    <property type="evidence" value="ECO:0007669"/>
    <property type="project" value="InterPro"/>
</dbReference>
<sequence>MEIKQLKVSDSESLVKIRLESLRNNPEAYSSSYEEVKVQPLELHESRLQSQESFTFGAFDEEQLIGTVALVKENRQKLRHRANIVSMYVIPTKRRLGVGMKLLQAAIEKARILDNIEQLHLTVASENKSAVQLYAQAGFEEYGTEKKALKIDNNYVDVKYMVLYL</sequence>
<feature type="domain" description="N-acetyltransferase" evidence="3">
    <location>
        <begin position="1"/>
        <end position="165"/>
    </location>
</feature>
<proteinExistence type="predicted"/>
<evidence type="ECO:0000256" key="2">
    <source>
        <dbReference type="ARBA" id="ARBA00023315"/>
    </source>
</evidence>
<comment type="caution">
    <text evidence="4">The sequence shown here is derived from an EMBL/GenBank/DDBJ whole genome shotgun (WGS) entry which is preliminary data.</text>
</comment>
<dbReference type="InterPro" id="IPR050832">
    <property type="entry name" value="Bact_Acetyltransf"/>
</dbReference>
<keyword evidence="1 4" id="KW-0808">Transferase</keyword>